<accession>A0A0S4JGM1</accession>
<feature type="region of interest" description="Disordered" evidence="1">
    <location>
        <begin position="654"/>
        <end position="692"/>
    </location>
</feature>
<keyword evidence="3" id="KW-1185">Reference proteome</keyword>
<dbReference type="AlphaFoldDB" id="A0A0S4JGM1"/>
<protein>
    <submittedName>
        <fullName evidence="2">Uncharacterized protein</fullName>
    </submittedName>
</protein>
<evidence type="ECO:0000313" key="2">
    <source>
        <dbReference type="EMBL" id="CUG89289.1"/>
    </source>
</evidence>
<reference evidence="3" key="1">
    <citation type="submission" date="2015-09" db="EMBL/GenBank/DDBJ databases">
        <authorList>
            <consortium name="Pathogen Informatics"/>
        </authorList>
    </citation>
    <scope>NUCLEOTIDE SEQUENCE [LARGE SCALE GENOMIC DNA]</scope>
    <source>
        <strain evidence="3">Lake Konstanz</strain>
    </source>
</reference>
<evidence type="ECO:0000256" key="1">
    <source>
        <dbReference type="SAM" id="MobiDB-lite"/>
    </source>
</evidence>
<feature type="compositionally biased region" description="Polar residues" evidence="1">
    <location>
        <begin position="112"/>
        <end position="126"/>
    </location>
</feature>
<proteinExistence type="predicted"/>
<gene>
    <name evidence="2" type="ORF">BSAL_20285</name>
</gene>
<dbReference type="VEuPathDB" id="TriTrypDB:BSAL_20285"/>
<evidence type="ECO:0000313" key="3">
    <source>
        <dbReference type="Proteomes" id="UP000051952"/>
    </source>
</evidence>
<dbReference type="EMBL" id="CYKH01001718">
    <property type="protein sequence ID" value="CUG89289.1"/>
    <property type="molecule type" value="Genomic_DNA"/>
</dbReference>
<feature type="region of interest" description="Disordered" evidence="1">
    <location>
        <begin position="100"/>
        <end position="171"/>
    </location>
</feature>
<dbReference type="Proteomes" id="UP000051952">
    <property type="component" value="Unassembled WGS sequence"/>
</dbReference>
<name>A0A0S4JGM1_BODSA</name>
<organism evidence="2 3">
    <name type="scientific">Bodo saltans</name>
    <name type="common">Flagellated protozoan</name>
    <dbReference type="NCBI Taxonomy" id="75058"/>
    <lineage>
        <taxon>Eukaryota</taxon>
        <taxon>Discoba</taxon>
        <taxon>Euglenozoa</taxon>
        <taxon>Kinetoplastea</taxon>
        <taxon>Metakinetoplastina</taxon>
        <taxon>Eubodonida</taxon>
        <taxon>Bodonidae</taxon>
        <taxon>Bodo</taxon>
    </lineage>
</organism>
<feature type="compositionally biased region" description="Low complexity" evidence="1">
    <location>
        <begin position="100"/>
        <end position="111"/>
    </location>
</feature>
<sequence length="722" mass="80029">MLSSVFLGNDVSLKSYQMQFLPMERVSWERLQVRGFFTATSRHDGPTLRLIPPPHTSRRRLGDHPLMFELTRGVTTRDLVKALLLLLFPLSYMECRRRTGTVTSGDSGVTSQNSRSGRVEGSSTRSHSIREPITAAPRPPPAAAIAPSGLRSFRKSVGPTTPRSRMSKKDDRIARALRSADAAVARISLNDVVPLDEVDGVLSLDVPQFLCYIFLPMNYVLQHPDGDADLDQLPTETALEVFRASRSLCAWARWVLQRQKTTGGVIVFEDIETHFASHVVDRDHLAAPLMFPTPTREKALRFMDLRSLGPQSIVAFMHMLSVFLTDTFELAFTKAAVSRLRAAVTSADASEFLHTLDMWRFEDGWEHVKQLLAAYPTQEALTHATAEGIVTVSKLMLPTPAHRVHLQRSVEAMPRRTIAATSYVLLNASVPLGSVAQEQRAARQRDKASGDDDDLNASHGLAHVKYGLFPTQIPSDRFDSVLMELFSHTPSTSASPPTCVDAAVDVWSRMDDSAARDFHAPTLEEILIERMMASAANIGVAQTLVGSVVAHKATQRRQQLTWTSERSNTFDMRPVAVDRCLSARPADGHAASFAQATRSARAHVYDRNIRALERAKRKQAPTLPHLAVPLPNEDDWQEHKSRLPPDEVVTCATSKAATPAPPSNDPPHKAQRASRWQLDPETELTTALPPPMEGLSRMQIFEFFHNGPASLRQPTTPNSSFR</sequence>